<evidence type="ECO:0000313" key="1">
    <source>
        <dbReference type="EMBL" id="CAB4132882.1"/>
    </source>
</evidence>
<protein>
    <submittedName>
        <fullName evidence="1">Uncharacterized protein</fullName>
    </submittedName>
</protein>
<organism evidence="1">
    <name type="scientific">uncultured Caudovirales phage</name>
    <dbReference type="NCBI Taxonomy" id="2100421"/>
    <lineage>
        <taxon>Viruses</taxon>
        <taxon>Duplodnaviria</taxon>
        <taxon>Heunggongvirae</taxon>
        <taxon>Uroviricota</taxon>
        <taxon>Caudoviricetes</taxon>
        <taxon>Peduoviridae</taxon>
        <taxon>Maltschvirus</taxon>
        <taxon>Maltschvirus maltsch</taxon>
    </lineage>
</organism>
<name>A0A6J5LH49_9CAUD</name>
<proteinExistence type="predicted"/>
<gene>
    <name evidence="1" type="ORF">UFOVP251_36</name>
</gene>
<reference evidence="1" key="1">
    <citation type="submission" date="2020-04" db="EMBL/GenBank/DDBJ databases">
        <authorList>
            <person name="Chiriac C."/>
            <person name="Salcher M."/>
            <person name="Ghai R."/>
            <person name="Kavagutti S V."/>
        </authorList>
    </citation>
    <scope>NUCLEOTIDE SEQUENCE</scope>
</reference>
<dbReference type="EMBL" id="LR796272">
    <property type="protein sequence ID" value="CAB4132882.1"/>
    <property type="molecule type" value="Genomic_DNA"/>
</dbReference>
<sequence length="145" mass="16364">MQLSFHSILSSDKEVDFFTDIILETGLPGDLDHSTLAMLETVPEEVLLAEEDAAIEEQCEIEVAIEAQYECYVIILDHTNGGAEESFGTLKECISFVQKYSHLVDGHSFIARFFDYGNDNELAYVEYFPTDTNPTGYNTITKLNY</sequence>
<accession>A0A6J5LH49</accession>